<evidence type="ECO:0000256" key="4">
    <source>
        <dbReference type="ARBA" id="ARBA00022679"/>
    </source>
</evidence>
<evidence type="ECO:0000259" key="10">
    <source>
        <dbReference type="PROSITE" id="PS50109"/>
    </source>
</evidence>
<dbReference type="PANTHER" id="PTHR42878">
    <property type="entry name" value="TWO-COMPONENT HISTIDINE KINASE"/>
    <property type="match status" value="1"/>
</dbReference>
<dbReference type="Gene3D" id="3.30.565.10">
    <property type="entry name" value="Histidine kinase-like ATPase, C-terminal domain"/>
    <property type="match status" value="1"/>
</dbReference>
<dbReference type="GO" id="GO:0030295">
    <property type="term" value="F:protein kinase activator activity"/>
    <property type="evidence" value="ECO:0007669"/>
    <property type="project" value="TreeGrafter"/>
</dbReference>
<dbReference type="PRINTS" id="PR00344">
    <property type="entry name" value="BCTRLSENSOR"/>
</dbReference>
<dbReference type="InterPro" id="IPR005467">
    <property type="entry name" value="His_kinase_dom"/>
</dbReference>
<dbReference type="InterPro" id="IPR036097">
    <property type="entry name" value="HisK_dim/P_sf"/>
</dbReference>
<keyword evidence="6" id="KW-0418">Kinase</keyword>
<comment type="caution">
    <text evidence="11">The sequence shown here is derived from an EMBL/GenBank/DDBJ whole genome shotgun (WGS) entry which is preliminary data.</text>
</comment>
<dbReference type="EMBL" id="BBLT01000003">
    <property type="protein sequence ID" value="GAL84505.1"/>
    <property type="molecule type" value="Genomic_DNA"/>
</dbReference>
<evidence type="ECO:0000256" key="6">
    <source>
        <dbReference type="ARBA" id="ARBA00022777"/>
    </source>
</evidence>
<accession>A0A098LC24</accession>
<comment type="catalytic activity">
    <reaction evidence="1">
        <text>ATP + protein L-histidine = ADP + protein N-phospho-L-histidine.</text>
        <dbReference type="EC" id="2.7.13.3"/>
    </reaction>
</comment>
<evidence type="ECO:0000256" key="3">
    <source>
        <dbReference type="ARBA" id="ARBA00022553"/>
    </source>
</evidence>
<dbReference type="Gene3D" id="1.10.287.130">
    <property type="match status" value="1"/>
</dbReference>
<keyword evidence="5" id="KW-0547">Nucleotide-binding</keyword>
<keyword evidence="7" id="KW-0067">ATP-binding</keyword>
<dbReference type="GO" id="GO:0005524">
    <property type="term" value="F:ATP binding"/>
    <property type="evidence" value="ECO:0007669"/>
    <property type="project" value="UniProtKB-KW"/>
</dbReference>
<gene>
    <name evidence="11" type="ORF">MYP_1733</name>
</gene>
<dbReference type="SUPFAM" id="SSF55874">
    <property type="entry name" value="ATPase domain of HSP90 chaperone/DNA topoisomerase II/histidine kinase"/>
    <property type="match status" value="1"/>
</dbReference>
<dbReference type="EC" id="2.7.13.3" evidence="2"/>
<dbReference type="SMART" id="SM00387">
    <property type="entry name" value="HATPase_c"/>
    <property type="match status" value="1"/>
</dbReference>
<dbReference type="STRING" id="153721.MYP_1733"/>
<dbReference type="Pfam" id="PF02518">
    <property type="entry name" value="HATPase_c"/>
    <property type="match status" value="1"/>
</dbReference>
<dbReference type="eggNOG" id="COG4251">
    <property type="taxonomic scope" value="Bacteria"/>
</dbReference>
<dbReference type="SUPFAM" id="SSF47384">
    <property type="entry name" value="Homodimeric domain of signal transducing histidine kinase"/>
    <property type="match status" value="1"/>
</dbReference>
<evidence type="ECO:0000256" key="2">
    <source>
        <dbReference type="ARBA" id="ARBA00012438"/>
    </source>
</evidence>
<dbReference type="PROSITE" id="PS50109">
    <property type="entry name" value="HIS_KIN"/>
    <property type="match status" value="1"/>
</dbReference>
<dbReference type="Proteomes" id="UP000030185">
    <property type="component" value="Unassembled WGS sequence"/>
</dbReference>
<feature type="transmembrane region" description="Helical" evidence="9">
    <location>
        <begin position="175"/>
        <end position="195"/>
    </location>
</feature>
<dbReference type="RefSeq" id="WP_045461525.1">
    <property type="nucleotide sequence ID" value="NZ_BBLT01000003.1"/>
</dbReference>
<keyword evidence="12" id="KW-1185">Reference proteome</keyword>
<feature type="transmembrane region" description="Helical" evidence="9">
    <location>
        <begin position="137"/>
        <end position="160"/>
    </location>
</feature>
<keyword evidence="9" id="KW-0812">Transmembrane</keyword>
<dbReference type="GO" id="GO:0000156">
    <property type="term" value="F:phosphorelay response regulator activity"/>
    <property type="evidence" value="ECO:0007669"/>
    <property type="project" value="TreeGrafter"/>
</dbReference>
<dbReference type="GO" id="GO:0000155">
    <property type="term" value="F:phosphorelay sensor kinase activity"/>
    <property type="evidence" value="ECO:0007669"/>
    <property type="project" value="InterPro"/>
</dbReference>
<keyword evidence="3" id="KW-0597">Phosphoprotein</keyword>
<dbReference type="InterPro" id="IPR004358">
    <property type="entry name" value="Sig_transdc_His_kin-like_C"/>
</dbReference>
<feature type="transmembrane region" description="Helical" evidence="9">
    <location>
        <begin position="26"/>
        <end position="48"/>
    </location>
</feature>
<organism evidence="11 12">
    <name type="scientific">Sporocytophaga myxococcoides</name>
    <dbReference type="NCBI Taxonomy" id="153721"/>
    <lineage>
        <taxon>Bacteria</taxon>
        <taxon>Pseudomonadati</taxon>
        <taxon>Bacteroidota</taxon>
        <taxon>Cytophagia</taxon>
        <taxon>Cytophagales</taxon>
        <taxon>Cytophagaceae</taxon>
        <taxon>Sporocytophaga</taxon>
    </lineage>
</organism>
<dbReference type="GO" id="GO:0007234">
    <property type="term" value="P:osmosensory signaling via phosphorelay pathway"/>
    <property type="evidence" value="ECO:0007669"/>
    <property type="project" value="TreeGrafter"/>
</dbReference>
<keyword evidence="8" id="KW-0902">Two-component regulatory system</keyword>
<sequence>MFKFFKRLSIYGTSPGFKTWENRNIIIANSIALCVAILLSTFIMLDFFIYRSSALVVTIFMSMVLSNIFTLFLSKYGYIKASKFLLTVANCSGMLVMTIADKKSGTAIHDAYFFLPRTALLLLCIIPLAIYQLEERVALISSMIFGFLTLILFDPIHYLFGVDYYQMGFQDDKYYFANVVYFLFYSFLIGSFGFFKKNIESFERKNHLLVHSLRGKTEIVQAQKVDLESKNYILEKLLSERDKDLSKVTEELFRYNQELLEYSYTLSHKIRGPVASVLGLLNLIRITRNQTEIREYLKKLEQSVLALDNIIYDLNNIADIQQESYQTRDLVYFREEFEKVINHLKPKIRDYDVKISEDFKDAPEIYSVQEKIYYVLNELITNAIQFRKPDRQLEIFVRTYRQGDNIVIEVRDNGSGMDLDSYGDDLFKPFKRFHPDASGTGLGLYILKLIVEKLQGEIIADSSRKFGTIVKVILKNRLN</sequence>
<evidence type="ECO:0000256" key="5">
    <source>
        <dbReference type="ARBA" id="ARBA00022741"/>
    </source>
</evidence>
<keyword evidence="9" id="KW-1133">Transmembrane helix</keyword>
<evidence type="ECO:0000256" key="7">
    <source>
        <dbReference type="ARBA" id="ARBA00022840"/>
    </source>
</evidence>
<dbReference type="SMART" id="SM00388">
    <property type="entry name" value="HisKA"/>
    <property type="match status" value="1"/>
</dbReference>
<dbReference type="OrthoDB" id="9766459at2"/>
<dbReference type="InterPro" id="IPR003594">
    <property type="entry name" value="HATPase_dom"/>
</dbReference>
<dbReference type="InterPro" id="IPR003661">
    <property type="entry name" value="HisK_dim/P_dom"/>
</dbReference>
<dbReference type="InterPro" id="IPR050351">
    <property type="entry name" value="BphY/WalK/GraS-like"/>
</dbReference>
<feature type="transmembrane region" description="Helical" evidence="9">
    <location>
        <begin position="112"/>
        <end position="130"/>
    </location>
</feature>
<dbReference type="PANTHER" id="PTHR42878:SF7">
    <property type="entry name" value="SENSOR HISTIDINE KINASE GLRK"/>
    <property type="match status" value="1"/>
</dbReference>
<evidence type="ECO:0000313" key="11">
    <source>
        <dbReference type="EMBL" id="GAL84505.1"/>
    </source>
</evidence>
<name>A0A098LC24_9BACT</name>
<evidence type="ECO:0000256" key="9">
    <source>
        <dbReference type="SAM" id="Phobius"/>
    </source>
</evidence>
<reference evidence="11 12" key="1">
    <citation type="submission" date="2014-09" db="EMBL/GenBank/DDBJ databases">
        <title>Sporocytophaga myxococcoides PG-01 genome sequencing.</title>
        <authorList>
            <person name="Liu L."/>
            <person name="Gao P.J."/>
            <person name="Chen G.J."/>
            <person name="Wang L.S."/>
        </authorList>
    </citation>
    <scope>NUCLEOTIDE SEQUENCE [LARGE SCALE GENOMIC DNA]</scope>
    <source>
        <strain evidence="11 12">PG-01</strain>
    </source>
</reference>
<keyword evidence="9" id="KW-0472">Membrane</keyword>
<feature type="domain" description="Histidine kinase" evidence="10">
    <location>
        <begin position="265"/>
        <end position="478"/>
    </location>
</feature>
<dbReference type="InterPro" id="IPR036890">
    <property type="entry name" value="HATPase_C_sf"/>
</dbReference>
<protein>
    <recommendedName>
        <fullName evidence="2">histidine kinase</fullName>
        <ecNumber evidence="2">2.7.13.3</ecNumber>
    </recommendedName>
</protein>
<dbReference type="AlphaFoldDB" id="A0A098LC24"/>
<proteinExistence type="predicted"/>
<keyword evidence="4" id="KW-0808">Transferase</keyword>
<feature type="transmembrane region" description="Helical" evidence="9">
    <location>
        <begin position="84"/>
        <end position="100"/>
    </location>
</feature>
<evidence type="ECO:0000256" key="1">
    <source>
        <dbReference type="ARBA" id="ARBA00000085"/>
    </source>
</evidence>
<dbReference type="Pfam" id="PF00512">
    <property type="entry name" value="HisKA"/>
    <property type="match status" value="1"/>
</dbReference>
<feature type="transmembrane region" description="Helical" evidence="9">
    <location>
        <begin position="54"/>
        <end position="72"/>
    </location>
</feature>
<evidence type="ECO:0000313" key="12">
    <source>
        <dbReference type="Proteomes" id="UP000030185"/>
    </source>
</evidence>
<evidence type="ECO:0000256" key="8">
    <source>
        <dbReference type="ARBA" id="ARBA00023012"/>
    </source>
</evidence>